<evidence type="ECO:0000313" key="7">
    <source>
        <dbReference type="EMBL" id="MDH5835023.1"/>
    </source>
</evidence>
<dbReference type="Pfam" id="PF04357">
    <property type="entry name" value="TamB"/>
    <property type="match status" value="1"/>
</dbReference>
<evidence type="ECO:0000256" key="3">
    <source>
        <dbReference type="ARBA" id="ARBA00022989"/>
    </source>
</evidence>
<feature type="domain" description="Translocation and assembly module TamB C-terminal" evidence="6">
    <location>
        <begin position="978"/>
        <end position="1308"/>
    </location>
</feature>
<sequence length="1310" mass="139411">MAFRRRPRLPDDLTPEERERRIAELRERRRRRLRVLAIRSAIGTAALVVLGAALVYWLLATFGGRDFLLARIAGALPEGTRLTWARAEGPAAGPLVLHDVRYVQRGCPDVDGEPVAYGQCETPTVLTFTARRVMIDPEITPLVGRRLRLDAMDVDGATLDLPASADEPFEMPTWPEVLPRINLPLSLESDTIRVDGLRVSRAGAALIDIATIRGGIDARQGELHVASLVVDSDRGRFTVDGVYAPDDHYRTDLTASALLPAPFPRPRPRIGVVARGDLDAMDVAIVGHVPDPLRAQLTLRGKRWTLRAGSDALDPGLLAGSGEPGTPIAFSLSADGIGGAADLRGTFRQGTLEAVLQPSKIRLEDQVLSLQPLVFDVFDGRIRASGQGDFREPRDARFQFAINARGLRFGGTTETADPEPADPAPAIGVDADFGIAGRSRDWTATGKATLERDALQAAVDFTGRGNLERLRLQTLRATMPSGTLDATGEAAWAPVLGWRIDAALAGFDPGYFAPGWDGAVDGQLASTGATRADGGLDITVDADSLGGTLRGRRLGGQARVAILGPATGSTRTDYEGEVALSLGDSRLEADGFVRETLELDARFAPLDLADLLPDASGMLRGTLQARGTRSAPDLEADLTGSGLRWGDYAAQSLRAQGRMPWSRANGALVLEGSGVQAGVALDSVRIDARGAVEDLQLDAQARSEALGTLALQGTARRRGTRWSGALGAFELQPTRGATWRLQAPAQYTVDGADWTLTRSCFAASDGGSLCADAQWPRRGLRVEGTGLPLALATPYLPEREGGRPWLLRGEIDLDGELRPAGRAWQGSVSVRSAEGGLRNSERSRRDLLQYRDLRLDAEFDPARIEATMATVFNEDGHVRARIATGWDATSPLDGEIVADTDELTWVELLSPDIVEPTGRLSANIDLGGTRGQPALGGQARLTDFSTEVPSLGIVLEQGDVSLLAQPDGAARITGSVRSGEGVLALDGSLDWRDTNAPLLLRVRGDDVLLSDTRDLRIVADPEIEVRYAAGQPLSVSGTVTVPSAMLDLERLERGVSVSPDVVVLDPVDPDAGAASPLQLDLTLAMGEDVRLRGFGLDGTLGGRMHVRAQPGREMTGSGMLEVGGQYSAYGQKLQVTRGRLTFNGPVSDPLLDIRAEREIEAHDVTAGISVTGRASAPQAQVWTDPATDDSQALSYLALGRPLSNLSSTEGRQLDAASAALTAGGSMLAGQLGARIGLDNAGVSESRALGGSVLGFGKQLSPRLYVGFGVSLLGTGQVLTLKYLLRKGFDVEIESSTLESRGSINYRHERD</sequence>
<comment type="caution">
    <text evidence="7">The sequence shown here is derived from an EMBL/GenBank/DDBJ whole genome shotgun (WGS) entry which is preliminary data.</text>
</comment>
<keyword evidence="3 5" id="KW-1133">Transmembrane helix</keyword>
<dbReference type="PANTHER" id="PTHR36985:SF1">
    <property type="entry name" value="TRANSLOCATION AND ASSEMBLY MODULE SUBUNIT TAMB"/>
    <property type="match status" value="1"/>
</dbReference>
<accession>A0ABT6JWF2</accession>
<keyword evidence="2 5" id="KW-0812">Transmembrane</keyword>
<gene>
    <name evidence="7" type="ORF">QFW81_13990</name>
</gene>
<reference evidence="7 8" key="1">
    <citation type="submission" date="2023-04" db="EMBL/GenBank/DDBJ databases">
        <title>Luteimonas sp. M1R5S59.</title>
        <authorList>
            <person name="Sun J.-Q."/>
        </authorList>
    </citation>
    <scope>NUCLEOTIDE SEQUENCE [LARGE SCALE GENOMIC DNA]</scope>
    <source>
        <strain evidence="7 8">M1R5S59</strain>
    </source>
</reference>
<name>A0ABT6JWF2_9GAMM</name>
<dbReference type="PANTHER" id="PTHR36985">
    <property type="entry name" value="TRANSLOCATION AND ASSEMBLY MODULE SUBUNIT TAMB"/>
    <property type="match status" value="1"/>
</dbReference>
<evidence type="ECO:0000256" key="5">
    <source>
        <dbReference type="SAM" id="Phobius"/>
    </source>
</evidence>
<evidence type="ECO:0000313" key="8">
    <source>
        <dbReference type="Proteomes" id="UP001156873"/>
    </source>
</evidence>
<dbReference type="Proteomes" id="UP001156873">
    <property type="component" value="Unassembled WGS sequence"/>
</dbReference>
<comment type="subcellular location">
    <subcellularLocation>
        <location evidence="1">Membrane</location>
        <topology evidence="1">Single-pass membrane protein</topology>
    </subcellularLocation>
</comment>
<dbReference type="RefSeq" id="WP_280579631.1">
    <property type="nucleotide sequence ID" value="NZ_JARXRO010000020.1"/>
</dbReference>
<evidence type="ECO:0000256" key="4">
    <source>
        <dbReference type="ARBA" id="ARBA00023136"/>
    </source>
</evidence>
<dbReference type="InterPro" id="IPR007452">
    <property type="entry name" value="TamB_C"/>
</dbReference>
<keyword evidence="8" id="KW-1185">Reference proteome</keyword>
<feature type="transmembrane region" description="Helical" evidence="5">
    <location>
        <begin position="36"/>
        <end position="59"/>
    </location>
</feature>
<organism evidence="7 8">
    <name type="scientific">Luteimonas kalidii</name>
    <dbReference type="NCBI Taxonomy" id="3042025"/>
    <lineage>
        <taxon>Bacteria</taxon>
        <taxon>Pseudomonadati</taxon>
        <taxon>Pseudomonadota</taxon>
        <taxon>Gammaproteobacteria</taxon>
        <taxon>Lysobacterales</taxon>
        <taxon>Lysobacteraceae</taxon>
        <taxon>Luteimonas</taxon>
    </lineage>
</organism>
<evidence type="ECO:0000256" key="1">
    <source>
        <dbReference type="ARBA" id="ARBA00004167"/>
    </source>
</evidence>
<evidence type="ECO:0000256" key="2">
    <source>
        <dbReference type="ARBA" id="ARBA00022692"/>
    </source>
</evidence>
<dbReference type="EMBL" id="JARXRO010000020">
    <property type="protein sequence ID" value="MDH5835023.1"/>
    <property type="molecule type" value="Genomic_DNA"/>
</dbReference>
<proteinExistence type="predicted"/>
<keyword evidence="4 5" id="KW-0472">Membrane</keyword>
<protein>
    <submittedName>
        <fullName evidence="7">Translocation/assembly module TamB domain-containing protein</fullName>
    </submittedName>
</protein>
<evidence type="ECO:0000259" key="6">
    <source>
        <dbReference type="Pfam" id="PF04357"/>
    </source>
</evidence>